<evidence type="ECO:0000313" key="2">
    <source>
        <dbReference type="Proteomes" id="UP000319817"/>
    </source>
</evidence>
<protein>
    <recommendedName>
        <fullName evidence="3">Chromosome partition protein Smc</fullName>
    </recommendedName>
</protein>
<keyword evidence="2" id="KW-1185">Reference proteome</keyword>
<evidence type="ECO:0000313" key="1">
    <source>
        <dbReference type="EMBL" id="QDT12718.1"/>
    </source>
</evidence>
<dbReference type="EMBL" id="CP036526">
    <property type="protein sequence ID" value="QDT12718.1"/>
    <property type="molecule type" value="Genomic_DNA"/>
</dbReference>
<evidence type="ECO:0008006" key="3">
    <source>
        <dbReference type="Google" id="ProtNLM"/>
    </source>
</evidence>
<sequence length="137" mass="15569">MTISLKTAAESHADHRHWHSDVECWKDDIENWRAEHSTAVAQLQEALRQINEHGASLDQHADSVASLEGRLEYHEKNLAASLQNGSNTELDEMLSDQHAKQLDVHQRQHESHERIKKHHHTAMAQVAILKAALEAPM</sequence>
<proteinExistence type="predicted"/>
<organism evidence="1 2">
    <name type="scientific">Stieleria marina</name>
    <dbReference type="NCBI Taxonomy" id="1930275"/>
    <lineage>
        <taxon>Bacteria</taxon>
        <taxon>Pseudomonadati</taxon>
        <taxon>Planctomycetota</taxon>
        <taxon>Planctomycetia</taxon>
        <taxon>Pirellulales</taxon>
        <taxon>Pirellulaceae</taxon>
        <taxon>Stieleria</taxon>
    </lineage>
</organism>
<gene>
    <name evidence="1" type="ORF">K239x_47300</name>
</gene>
<dbReference type="RefSeq" id="WP_145420571.1">
    <property type="nucleotide sequence ID" value="NZ_CP036526.1"/>
</dbReference>
<dbReference type="AlphaFoldDB" id="A0A517P018"/>
<name>A0A517P018_9BACT</name>
<reference evidence="1 2" key="1">
    <citation type="submission" date="2019-02" db="EMBL/GenBank/DDBJ databases">
        <title>Deep-cultivation of Planctomycetes and their phenomic and genomic characterization uncovers novel biology.</title>
        <authorList>
            <person name="Wiegand S."/>
            <person name="Jogler M."/>
            <person name="Boedeker C."/>
            <person name="Pinto D."/>
            <person name="Vollmers J."/>
            <person name="Rivas-Marin E."/>
            <person name="Kohn T."/>
            <person name="Peeters S.H."/>
            <person name="Heuer A."/>
            <person name="Rast P."/>
            <person name="Oberbeckmann S."/>
            <person name="Bunk B."/>
            <person name="Jeske O."/>
            <person name="Meyerdierks A."/>
            <person name="Storesund J.E."/>
            <person name="Kallscheuer N."/>
            <person name="Luecker S."/>
            <person name="Lage O.M."/>
            <person name="Pohl T."/>
            <person name="Merkel B.J."/>
            <person name="Hornburger P."/>
            <person name="Mueller R.-W."/>
            <person name="Bruemmer F."/>
            <person name="Labrenz M."/>
            <person name="Spormann A.M."/>
            <person name="Op den Camp H."/>
            <person name="Overmann J."/>
            <person name="Amann R."/>
            <person name="Jetten M.S.M."/>
            <person name="Mascher T."/>
            <person name="Medema M.H."/>
            <person name="Devos D.P."/>
            <person name="Kaster A.-K."/>
            <person name="Ovreas L."/>
            <person name="Rohde M."/>
            <person name="Galperin M.Y."/>
            <person name="Jogler C."/>
        </authorList>
    </citation>
    <scope>NUCLEOTIDE SEQUENCE [LARGE SCALE GENOMIC DNA]</scope>
    <source>
        <strain evidence="1 2">K23_9</strain>
    </source>
</reference>
<dbReference type="OrthoDB" id="280445at2"/>
<accession>A0A517P018</accession>
<dbReference type="Proteomes" id="UP000319817">
    <property type="component" value="Chromosome"/>
</dbReference>